<evidence type="ECO:0000259" key="1">
    <source>
        <dbReference type="Pfam" id="PF01636"/>
    </source>
</evidence>
<dbReference type="InterPro" id="IPR002575">
    <property type="entry name" value="Aminoglycoside_PTrfase"/>
</dbReference>
<accession>A0ABT7QQI0</accession>
<protein>
    <submittedName>
        <fullName evidence="2">Phosphotransferase</fullName>
    </submittedName>
</protein>
<dbReference type="Proteomes" id="UP001169066">
    <property type="component" value="Unassembled WGS sequence"/>
</dbReference>
<reference evidence="2" key="1">
    <citation type="submission" date="2023-01" db="EMBL/GenBank/DDBJ databases">
        <title>Sulfurovum sp. XTW-4 genome assembly.</title>
        <authorList>
            <person name="Wang J."/>
        </authorList>
    </citation>
    <scope>NUCLEOTIDE SEQUENCE</scope>
    <source>
        <strain evidence="2">XTW-4</strain>
    </source>
</reference>
<gene>
    <name evidence="2" type="ORF">PF327_03955</name>
</gene>
<evidence type="ECO:0000313" key="3">
    <source>
        <dbReference type="Proteomes" id="UP001169066"/>
    </source>
</evidence>
<comment type="caution">
    <text evidence="2">The sequence shown here is derived from an EMBL/GenBank/DDBJ whole genome shotgun (WGS) entry which is preliminary data.</text>
</comment>
<dbReference type="Pfam" id="PF01636">
    <property type="entry name" value="APH"/>
    <property type="match status" value="1"/>
</dbReference>
<evidence type="ECO:0000313" key="2">
    <source>
        <dbReference type="EMBL" id="MDM5263342.1"/>
    </source>
</evidence>
<dbReference type="SUPFAM" id="SSF56112">
    <property type="entry name" value="Protein kinase-like (PK-like)"/>
    <property type="match status" value="1"/>
</dbReference>
<keyword evidence="3" id="KW-1185">Reference proteome</keyword>
<feature type="domain" description="Aminoglycoside phosphotransferase" evidence="1">
    <location>
        <begin position="21"/>
        <end position="232"/>
    </location>
</feature>
<organism evidence="2 3">
    <name type="scientific">Sulfurovum xiamenensis</name>
    <dbReference type="NCBI Taxonomy" id="3019066"/>
    <lineage>
        <taxon>Bacteria</taxon>
        <taxon>Pseudomonadati</taxon>
        <taxon>Campylobacterota</taxon>
        <taxon>Epsilonproteobacteria</taxon>
        <taxon>Campylobacterales</taxon>
        <taxon>Sulfurovaceae</taxon>
        <taxon>Sulfurovum</taxon>
    </lineage>
</organism>
<sequence length="326" mass="37555">MYKELTEWLESLGINDPELQMLHGDASARRYYRLINSDGGIVMDASEAKESVPVFIGVAQRLTDANVRIPTINAYDLEKGFVFLEDIGSTHLLDKCVEGVDARPYYDKAIETLVQLQTTSSKGLLPYDQGFLLEEMNLMTEWYLKAYLGTTLECLEGRMLLESFSLIAKEVLSQPQGIFVHRDYHARNLMIDSNDEIVVIDFQDAREGALTYDLVSLLRDAYVKLDRRELRRLILLFKELKGLDVEDETFIRWFDFTGLQRHIKILGIFSRLALRDGKKKYLQDIPQTLKYILEVGQKYPELDGLIALLKSQYGEFKDAPVTMRIF</sequence>
<dbReference type="Gene3D" id="3.90.1200.10">
    <property type="match status" value="1"/>
</dbReference>
<dbReference type="Gene3D" id="3.30.200.20">
    <property type="entry name" value="Phosphorylase Kinase, domain 1"/>
    <property type="match status" value="1"/>
</dbReference>
<dbReference type="InterPro" id="IPR011009">
    <property type="entry name" value="Kinase-like_dom_sf"/>
</dbReference>
<name>A0ABT7QQI0_9BACT</name>
<dbReference type="EMBL" id="JAQIBC010000002">
    <property type="protein sequence ID" value="MDM5263342.1"/>
    <property type="molecule type" value="Genomic_DNA"/>
</dbReference>
<proteinExistence type="predicted"/>
<dbReference type="RefSeq" id="WP_289401451.1">
    <property type="nucleotide sequence ID" value="NZ_JAQIBC010000002.1"/>
</dbReference>